<name>A0AAE0RYA8_9BIVA</name>
<accession>A0AAE0RYA8</accession>
<evidence type="ECO:0000256" key="1">
    <source>
        <dbReference type="SAM" id="Phobius"/>
    </source>
</evidence>
<sequence>MVTLTWKNGKEWKWFCPSVFFYLASVVPAIWFLELHAMERRIQLRQTLNTTVQLSANHSTVTEDLSVNIEALGLEITIPLSLTSDLWLRVLEQFLLLMLIIGRWLLPKGSISHDELSQLLLVYVGTAADIVEFFEAFNEQEVRYNRLLCYLVLGFWTLSLFQFTLVLTATRARPDHTGIPMFIDTEGKDDCCSPEIYGILASIAMQDLPFLLIRLTLIFKYKIVSYTNMFFTSKNSLVIILLMYRLCVVQSEASKRRKRRLRFSSIMTGCSIQDLNEIGMRSLSNSREKGTNVVPDVRGSIPNMDTLQRLRKSAQLECVGNSIICPHNVPQRKSGGHHNHRSK</sequence>
<dbReference type="EMBL" id="JAEAOA010001551">
    <property type="protein sequence ID" value="KAK3581793.1"/>
    <property type="molecule type" value="Genomic_DNA"/>
</dbReference>
<proteinExistence type="predicted"/>
<feature type="transmembrane region" description="Helical" evidence="1">
    <location>
        <begin position="147"/>
        <end position="167"/>
    </location>
</feature>
<reference evidence="2" key="3">
    <citation type="submission" date="2023-05" db="EMBL/GenBank/DDBJ databases">
        <authorList>
            <person name="Smith C.H."/>
        </authorList>
    </citation>
    <scope>NUCLEOTIDE SEQUENCE</scope>
    <source>
        <strain evidence="2">CHS0354</strain>
        <tissue evidence="2">Mantle</tissue>
    </source>
</reference>
<dbReference type="Pfam" id="PF09772">
    <property type="entry name" value="Tmem26"/>
    <property type="match status" value="1"/>
</dbReference>
<keyword evidence="1" id="KW-1133">Transmembrane helix</keyword>
<feature type="transmembrane region" description="Helical" evidence="1">
    <location>
        <begin position="12"/>
        <end position="33"/>
    </location>
</feature>
<dbReference type="InterPro" id="IPR019169">
    <property type="entry name" value="Transmembrane_26"/>
</dbReference>
<gene>
    <name evidence="2" type="ORF">CHS0354_025997</name>
</gene>
<comment type="caution">
    <text evidence="2">The sequence shown here is derived from an EMBL/GenBank/DDBJ whole genome shotgun (WGS) entry which is preliminary data.</text>
</comment>
<protein>
    <recommendedName>
        <fullName evidence="4">Transmembrane protein 26</fullName>
    </recommendedName>
</protein>
<evidence type="ECO:0000313" key="2">
    <source>
        <dbReference type="EMBL" id="KAK3581793.1"/>
    </source>
</evidence>
<keyword evidence="1" id="KW-0812">Transmembrane</keyword>
<dbReference type="Proteomes" id="UP001195483">
    <property type="component" value="Unassembled WGS sequence"/>
</dbReference>
<dbReference type="AlphaFoldDB" id="A0AAE0RYA8"/>
<evidence type="ECO:0000313" key="3">
    <source>
        <dbReference type="Proteomes" id="UP001195483"/>
    </source>
</evidence>
<keyword evidence="1" id="KW-0472">Membrane</keyword>
<reference evidence="2" key="2">
    <citation type="journal article" date="2021" name="Genome Biol. Evol.">
        <title>Developing a high-quality reference genome for a parasitic bivalve with doubly uniparental inheritance (Bivalvia: Unionida).</title>
        <authorList>
            <person name="Smith C.H."/>
        </authorList>
    </citation>
    <scope>NUCLEOTIDE SEQUENCE</scope>
    <source>
        <strain evidence="2">CHS0354</strain>
        <tissue evidence="2">Mantle</tissue>
    </source>
</reference>
<reference evidence="2" key="1">
    <citation type="journal article" date="2021" name="Genome Biol. Evol.">
        <title>A High-Quality Reference Genome for a Parasitic Bivalve with Doubly Uniparental Inheritance (Bivalvia: Unionida).</title>
        <authorList>
            <person name="Smith C.H."/>
        </authorList>
    </citation>
    <scope>NUCLEOTIDE SEQUENCE</scope>
    <source>
        <strain evidence="2">CHS0354</strain>
    </source>
</reference>
<dbReference type="PANTHER" id="PTHR22168">
    <property type="entry name" value="TMEM26 PROTEIN"/>
    <property type="match status" value="1"/>
</dbReference>
<organism evidence="2 3">
    <name type="scientific">Potamilus streckersoni</name>
    <dbReference type="NCBI Taxonomy" id="2493646"/>
    <lineage>
        <taxon>Eukaryota</taxon>
        <taxon>Metazoa</taxon>
        <taxon>Spiralia</taxon>
        <taxon>Lophotrochozoa</taxon>
        <taxon>Mollusca</taxon>
        <taxon>Bivalvia</taxon>
        <taxon>Autobranchia</taxon>
        <taxon>Heteroconchia</taxon>
        <taxon>Palaeoheterodonta</taxon>
        <taxon>Unionida</taxon>
        <taxon>Unionoidea</taxon>
        <taxon>Unionidae</taxon>
        <taxon>Ambleminae</taxon>
        <taxon>Lampsilini</taxon>
        <taxon>Potamilus</taxon>
    </lineage>
</organism>
<feature type="transmembrane region" description="Helical" evidence="1">
    <location>
        <begin position="236"/>
        <end position="253"/>
    </location>
</feature>
<keyword evidence="3" id="KW-1185">Reference proteome</keyword>
<evidence type="ECO:0008006" key="4">
    <source>
        <dbReference type="Google" id="ProtNLM"/>
    </source>
</evidence>
<dbReference type="PANTHER" id="PTHR22168:SF8">
    <property type="entry name" value="TRANSMEMBRANE PROTEIN 26"/>
    <property type="match status" value="1"/>
</dbReference>